<dbReference type="EMBL" id="JAMQAW010000118">
    <property type="protein sequence ID" value="MCM2394349.1"/>
    <property type="molecule type" value="Genomic_DNA"/>
</dbReference>
<protein>
    <submittedName>
        <fullName evidence="1">Phage terminase large subunit</fullName>
    </submittedName>
</protein>
<organism evidence="1 2">
    <name type="scientific">Streptomyces albipurpureus</name>
    <dbReference type="NCBI Taxonomy" id="2897419"/>
    <lineage>
        <taxon>Bacteria</taxon>
        <taxon>Bacillati</taxon>
        <taxon>Actinomycetota</taxon>
        <taxon>Actinomycetes</taxon>
        <taxon>Kitasatosporales</taxon>
        <taxon>Streptomycetaceae</taxon>
        <taxon>Streptomyces</taxon>
    </lineage>
</organism>
<dbReference type="RefSeq" id="WP_250924628.1">
    <property type="nucleotide sequence ID" value="NZ_JAMQAW010000118.1"/>
</dbReference>
<evidence type="ECO:0000313" key="2">
    <source>
        <dbReference type="Proteomes" id="UP001431429"/>
    </source>
</evidence>
<accession>A0ABT0V0W1</accession>
<reference evidence="1" key="1">
    <citation type="submission" date="2022-06" db="EMBL/GenBank/DDBJ databases">
        <title>Genome public.</title>
        <authorList>
            <person name="Sun Q."/>
        </authorList>
    </citation>
    <scope>NUCLEOTIDE SEQUENCE</scope>
    <source>
        <strain evidence="1">CWNU-1</strain>
    </source>
</reference>
<keyword evidence="2" id="KW-1185">Reference proteome</keyword>
<sequence length="429" mass="48266">MTIQKLAGKQRESVHLATARGNLWEGSVRSSKTVSSIVRWLRYVRQGPLGPLLMVGKTERTLKRNIIDPITEMVGTSRCRYRTGAGELDLFGRMIYTAGANDERAAEKIKGLTLAGAYADEVTTYPESFWSMLMTRLSVEGAQWFGTTNPEGRNHWLKRDYLDRAALHLTRNGQILRTSGDETLDLHRFSFQLDDNPYLPDDYVEALKREHVGLFYKRYILGEWVAAEGAIYDMWDDDKHVVDTLPPIVRWPGIGVDYGTTNPFSGLLLGVGADRRLYLASEYRYDSRAKRRAMTDAEYATALRTWVRGAAPLAGLHPEWTVIDPSAASFITQLFREQWPGVTQAANDVLPGIRTVGTLLGNDQLRVHASCRGWIDEVSGYSWDPKATAKGLDQPLKQDDHSMDAGRYGIYTTEALWRPHIPTLLEVAA</sequence>
<comment type="caution">
    <text evidence="1">The sequence shown here is derived from an EMBL/GenBank/DDBJ whole genome shotgun (WGS) entry which is preliminary data.</text>
</comment>
<dbReference type="Pfam" id="PF03237">
    <property type="entry name" value="Terminase_6N"/>
    <property type="match status" value="1"/>
</dbReference>
<dbReference type="InterPro" id="IPR027417">
    <property type="entry name" value="P-loop_NTPase"/>
</dbReference>
<dbReference type="Gene3D" id="3.40.50.300">
    <property type="entry name" value="P-loop containing nucleotide triphosphate hydrolases"/>
    <property type="match status" value="1"/>
</dbReference>
<name>A0ABT0V0W1_9ACTN</name>
<dbReference type="Proteomes" id="UP001431429">
    <property type="component" value="Unassembled WGS sequence"/>
</dbReference>
<dbReference type="Gene3D" id="3.30.420.280">
    <property type="match status" value="1"/>
</dbReference>
<proteinExistence type="predicted"/>
<gene>
    <name evidence="1" type="ORF">NBG84_39820</name>
</gene>
<evidence type="ECO:0000313" key="1">
    <source>
        <dbReference type="EMBL" id="MCM2394349.1"/>
    </source>
</evidence>